<evidence type="ECO:0000256" key="9">
    <source>
        <dbReference type="HAMAP-Rule" id="MF_00127"/>
    </source>
</evidence>
<reference evidence="12" key="1">
    <citation type="submission" date="2016-04" db="EMBL/GenBank/DDBJ databases">
        <authorList>
            <person name="Evans L.H."/>
            <person name="Alamgir A."/>
            <person name="Owens N."/>
            <person name="Weber N.D."/>
            <person name="Virtaneva K."/>
            <person name="Barbian K."/>
            <person name="Babar A."/>
            <person name="Rosenke K."/>
        </authorList>
    </citation>
    <scope>NUCLEOTIDE SEQUENCE</scope>
    <source>
        <strain evidence="12">86</strain>
    </source>
</reference>
<dbReference type="EC" id="6.1.1.21" evidence="9"/>
<dbReference type="PROSITE" id="PS50862">
    <property type="entry name" value="AA_TRNA_LIGASE_II"/>
    <property type="match status" value="1"/>
</dbReference>
<dbReference type="Gene3D" id="3.40.50.800">
    <property type="entry name" value="Anticodon-binding domain"/>
    <property type="match status" value="1"/>
</dbReference>
<comment type="similarity">
    <text evidence="1 9">Belongs to the class-II aminoacyl-tRNA synthetase family.</text>
</comment>
<comment type="catalytic activity">
    <reaction evidence="8 9">
        <text>tRNA(His) + L-histidine + ATP = L-histidyl-tRNA(His) + AMP + diphosphate + H(+)</text>
        <dbReference type="Rhea" id="RHEA:17313"/>
        <dbReference type="Rhea" id="RHEA-COMP:9665"/>
        <dbReference type="Rhea" id="RHEA-COMP:9689"/>
        <dbReference type="ChEBI" id="CHEBI:15378"/>
        <dbReference type="ChEBI" id="CHEBI:30616"/>
        <dbReference type="ChEBI" id="CHEBI:33019"/>
        <dbReference type="ChEBI" id="CHEBI:57595"/>
        <dbReference type="ChEBI" id="CHEBI:78442"/>
        <dbReference type="ChEBI" id="CHEBI:78527"/>
        <dbReference type="ChEBI" id="CHEBI:456215"/>
        <dbReference type="EC" id="6.1.1.21"/>
    </reaction>
</comment>
<feature type="binding site" evidence="10">
    <location>
        <begin position="80"/>
        <end position="82"/>
    </location>
    <ligand>
        <name>L-histidine</name>
        <dbReference type="ChEBI" id="CHEBI:57595"/>
    </ligand>
</feature>
<dbReference type="SUPFAM" id="SSF52954">
    <property type="entry name" value="Class II aaRS ABD-related"/>
    <property type="match status" value="1"/>
</dbReference>
<dbReference type="InterPro" id="IPR041715">
    <property type="entry name" value="HisRS-like_core"/>
</dbReference>
<comment type="subcellular location">
    <subcellularLocation>
        <location evidence="9">Cytoplasm</location>
    </subcellularLocation>
</comment>
<evidence type="ECO:0000313" key="12">
    <source>
        <dbReference type="EMBL" id="SBW12545.1"/>
    </source>
</evidence>
<dbReference type="InterPro" id="IPR004154">
    <property type="entry name" value="Anticodon-bd"/>
</dbReference>
<evidence type="ECO:0000256" key="1">
    <source>
        <dbReference type="ARBA" id="ARBA00008226"/>
    </source>
</evidence>
<dbReference type="NCBIfam" id="TIGR00442">
    <property type="entry name" value="hisS"/>
    <property type="match status" value="1"/>
</dbReference>
<keyword evidence="6 9" id="KW-0648">Protein biosynthesis</keyword>
<dbReference type="EMBL" id="FLUN01000002">
    <property type="protein sequence ID" value="SBW12545.1"/>
    <property type="molecule type" value="Genomic_DNA"/>
</dbReference>
<dbReference type="PANTHER" id="PTHR11476">
    <property type="entry name" value="HISTIDYL-TRNA SYNTHETASE"/>
    <property type="match status" value="1"/>
</dbReference>
<dbReference type="HAMAP" id="MF_00127">
    <property type="entry name" value="His_tRNA_synth"/>
    <property type="match status" value="1"/>
</dbReference>
<sequence length="477" mass="53396">MAIQKPRTLSGFMELLPREQVLFDRMVALLRESYALYGFTGLDTPLIESSEVLLAKGGGETEKQIYRFTKGDSDLSLRFDLTVPLAKYVALHYNELAFPFRRFQIGKVYRGERAQRGRFREFYQADIDVIGDGALDIMNEAEIPAIIYRSFTALGLRRFKLRVNNRKVLNGLFALLGLSERAGDVMRTIDKLEKIGPEKVVTILTEDFDVPQETAVKLISLLQSTDALAALEEFKGKNELLDLGLEELGTVARYMSAFGVPESHFEIDLTIARGLDYYTGTVYETVMLDHPEVGSICSGGRYDNLAEYYTEKQLPGVGISIGLTRLFFILQEQGMLSSDINAAPADVLILPMTDDLSHAISFATALRSAGVRAQLYCEKKKFKQKISYADKLHIPFAAFLGEDELAQGTVTVKNLLMANDFTEAEQRELGADGCYKQITLPVEEAVAYLRNQVRNELEVPPIRDTEGLSAKYGLLER</sequence>
<evidence type="ECO:0000256" key="3">
    <source>
        <dbReference type="ARBA" id="ARBA00022598"/>
    </source>
</evidence>
<proteinExistence type="inferred from homology"/>
<gene>
    <name evidence="9 12" type="primary">hisS</name>
    <name evidence="12" type="ORF">KL86CLO1_20011</name>
</gene>
<dbReference type="InterPro" id="IPR004516">
    <property type="entry name" value="HisRS/HisZ"/>
</dbReference>
<dbReference type="CDD" id="cd00859">
    <property type="entry name" value="HisRS_anticodon"/>
    <property type="match status" value="1"/>
</dbReference>
<evidence type="ECO:0000256" key="7">
    <source>
        <dbReference type="ARBA" id="ARBA00023146"/>
    </source>
</evidence>
<dbReference type="SUPFAM" id="SSF55681">
    <property type="entry name" value="Class II aaRS and biotin synthetases"/>
    <property type="match status" value="1"/>
</dbReference>
<evidence type="ECO:0000256" key="6">
    <source>
        <dbReference type="ARBA" id="ARBA00022917"/>
    </source>
</evidence>
<dbReference type="Pfam" id="PF13393">
    <property type="entry name" value="tRNA-synt_His"/>
    <property type="match status" value="1"/>
</dbReference>
<dbReference type="InterPro" id="IPR036621">
    <property type="entry name" value="Anticodon-bd_dom_sf"/>
</dbReference>
<dbReference type="GO" id="GO:0005737">
    <property type="term" value="C:cytoplasm"/>
    <property type="evidence" value="ECO:0007669"/>
    <property type="project" value="UniProtKB-SubCell"/>
</dbReference>
<organism evidence="12">
    <name type="scientific">uncultured Eubacteriales bacterium</name>
    <dbReference type="NCBI Taxonomy" id="172733"/>
    <lineage>
        <taxon>Bacteria</taxon>
        <taxon>Bacillati</taxon>
        <taxon>Bacillota</taxon>
        <taxon>Clostridia</taxon>
        <taxon>Eubacteriales</taxon>
        <taxon>environmental samples</taxon>
    </lineage>
</organism>
<feature type="binding site" evidence="10">
    <location>
        <begin position="277"/>
        <end position="278"/>
    </location>
    <ligand>
        <name>L-histidine</name>
        <dbReference type="ChEBI" id="CHEBI:57595"/>
    </ligand>
</feature>
<dbReference type="CDD" id="cd00773">
    <property type="entry name" value="HisRS-like_core"/>
    <property type="match status" value="1"/>
</dbReference>
<dbReference type="GO" id="GO:0006427">
    <property type="term" value="P:histidyl-tRNA aminoacylation"/>
    <property type="evidence" value="ECO:0007669"/>
    <property type="project" value="UniProtKB-UniRule"/>
</dbReference>
<dbReference type="GO" id="GO:0016740">
    <property type="term" value="F:transferase activity"/>
    <property type="evidence" value="ECO:0007669"/>
    <property type="project" value="UniProtKB-ARBA"/>
</dbReference>
<evidence type="ECO:0000256" key="10">
    <source>
        <dbReference type="PIRSR" id="PIRSR001549-1"/>
    </source>
</evidence>
<dbReference type="AlphaFoldDB" id="A0A212KLS8"/>
<dbReference type="InterPro" id="IPR006195">
    <property type="entry name" value="aa-tRNA-synth_II"/>
</dbReference>
<evidence type="ECO:0000259" key="11">
    <source>
        <dbReference type="PROSITE" id="PS50862"/>
    </source>
</evidence>
<dbReference type="InterPro" id="IPR033656">
    <property type="entry name" value="HisRS_anticodon"/>
</dbReference>
<evidence type="ECO:0000256" key="4">
    <source>
        <dbReference type="ARBA" id="ARBA00022741"/>
    </source>
</evidence>
<protein>
    <recommendedName>
        <fullName evidence="9">Histidine--tRNA ligase</fullName>
        <ecNumber evidence="9">6.1.1.21</ecNumber>
    </recommendedName>
    <alternativeName>
        <fullName evidence="9">Histidyl-tRNA synthetase</fullName>
        <shortName evidence="9">HisRS</shortName>
    </alternativeName>
</protein>
<dbReference type="PIRSF" id="PIRSF001549">
    <property type="entry name" value="His-tRNA_synth"/>
    <property type="match status" value="1"/>
</dbReference>
<name>A0A212KLS8_9FIRM</name>
<keyword evidence="2 9" id="KW-0963">Cytoplasm</keyword>
<keyword evidence="4 9" id="KW-0547">Nucleotide-binding</keyword>
<dbReference type="GO" id="GO:0004821">
    <property type="term" value="F:histidine-tRNA ligase activity"/>
    <property type="evidence" value="ECO:0007669"/>
    <property type="project" value="UniProtKB-UniRule"/>
</dbReference>
<comment type="subunit">
    <text evidence="9">Homodimer.</text>
</comment>
<feature type="binding site" evidence="10">
    <location>
        <position position="110"/>
    </location>
    <ligand>
        <name>L-histidine</name>
        <dbReference type="ChEBI" id="CHEBI:57595"/>
    </ligand>
</feature>
<feature type="domain" description="Aminoacyl-transfer RNA synthetases class-II family profile" evidence="11">
    <location>
        <begin position="22"/>
        <end position="351"/>
    </location>
</feature>
<dbReference type="Pfam" id="PF03129">
    <property type="entry name" value="HGTP_anticodon"/>
    <property type="match status" value="1"/>
</dbReference>
<evidence type="ECO:0000256" key="8">
    <source>
        <dbReference type="ARBA" id="ARBA00047639"/>
    </source>
</evidence>
<evidence type="ECO:0000256" key="2">
    <source>
        <dbReference type="ARBA" id="ARBA00022490"/>
    </source>
</evidence>
<feature type="binding site" evidence="10">
    <location>
        <position position="273"/>
    </location>
    <ligand>
        <name>L-histidine</name>
        <dbReference type="ChEBI" id="CHEBI:57595"/>
    </ligand>
</feature>
<dbReference type="GO" id="GO:0140096">
    <property type="term" value="F:catalytic activity, acting on a protein"/>
    <property type="evidence" value="ECO:0007669"/>
    <property type="project" value="UniProtKB-ARBA"/>
</dbReference>
<dbReference type="GO" id="GO:0005524">
    <property type="term" value="F:ATP binding"/>
    <property type="evidence" value="ECO:0007669"/>
    <property type="project" value="UniProtKB-UniRule"/>
</dbReference>
<dbReference type="Gene3D" id="3.30.930.10">
    <property type="entry name" value="Bira Bifunctional Protein, Domain 2"/>
    <property type="match status" value="1"/>
</dbReference>
<keyword evidence="5 9" id="KW-0067">ATP-binding</keyword>
<keyword evidence="7 9" id="KW-0030">Aminoacyl-tRNA synthetase</keyword>
<dbReference type="InterPro" id="IPR015807">
    <property type="entry name" value="His-tRNA-ligase"/>
</dbReference>
<dbReference type="InterPro" id="IPR045864">
    <property type="entry name" value="aa-tRNA-synth_II/BPL/LPL"/>
</dbReference>
<accession>A0A212KLS8</accession>
<feature type="binding site" evidence="10">
    <location>
        <position position="124"/>
    </location>
    <ligand>
        <name>L-histidine</name>
        <dbReference type="ChEBI" id="CHEBI:57595"/>
    </ligand>
</feature>
<keyword evidence="3 9" id="KW-0436">Ligase</keyword>
<dbReference type="PANTHER" id="PTHR11476:SF7">
    <property type="entry name" value="HISTIDINE--TRNA LIGASE"/>
    <property type="match status" value="1"/>
</dbReference>
<feature type="binding site" evidence="10">
    <location>
        <position position="128"/>
    </location>
    <ligand>
        <name>L-histidine</name>
        <dbReference type="ChEBI" id="CHEBI:57595"/>
    </ligand>
</feature>
<evidence type="ECO:0000256" key="5">
    <source>
        <dbReference type="ARBA" id="ARBA00022840"/>
    </source>
</evidence>